<comment type="subcellular location">
    <subcellularLocation>
        <location evidence="1">Membrane</location>
    </subcellularLocation>
</comment>
<keyword evidence="6" id="KW-1133">Transmembrane helix</keyword>
<keyword evidence="3" id="KW-0997">Cell inner membrane</keyword>
<comment type="caution">
    <text evidence="10">The sequence shown here is derived from an EMBL/GenBank/DDBJ whole genome shotgun (WGS) entry which is preliminary data.</text>
</comment>
<evidence type="ECO:0000313" key="10">
    <source>
        <dbReference type="EMBL" id="NVN32338.1"/>
    </source>
</evidence>
<dbReference type="Gene3D" id="3.40.50.11690">
    <property type="entry name" value="Cell division protein FtsQ/DivIB"/>
    <property type="match status" value="1"/>
</dbReference>
<feature type="non-terminal residue" evidence="10">
    <location>
        <position position="1"/>
    </location>
</feature>
<feature type="non-terminal residue" evidence="10">
    <location>
        <position position="249"/>
    </location>
</feature>
<dbReference type="GO" id="GO:0016020">
    <property type="term" value="C:membrane"/>
    <property type="evidence" value="ECO:0007669"/>
    <property type="project" value="UniProtKB-SubCell"/>
</dbReference>
<dbReference type="Gene3D" id="3.10.20.310">
    <property type="entry name" value="membrane protein fhac"/>
    <property type="match status" value="1"/>
</dbReference>
<evidence type="ECO:0000256" key="1">
    <source>
        <dbReference type="ARBA" id="ARBA00004370"/>
    </source>
</evidence>
<feature type="domain" description="POTRA" evidence="9">
    <location>
        <begin position="38"/>
        <end position="106"/>
    </location>
</feature>
<dbReference type="InterPro" id="IPR026579">
    <property type="entry name" value="FtsQ"/>
</dbReference>
<evidence type="ECO:0000256" key="8">
    <source>
        <dbReference type="ARBA" id="ARBA00023306"/>
    </source>
</evidence>
<proteinExistence type="inferred from homology"/>
<reference evidence="10 11" key="1">
    <citation type="submission" date="2020-06" db="EMBL/GenBank/DDBJ databases">
        <title>Description of novel acetic acid bacteria.</title>
        <authorList>
            <person name="Sombolestani A."/>
        </authorList>
    </citation>
    <scope>NUCLEOTIDE SEQUENCE [LARGE SCALE GENOMIC DNA]</scope>
    <source>
        <strain evidence="10 11">LMG 26838</strain>
    </source>
</reference>
<sequence length="249" mass="26417">VAGACLVLLGAGSWTIHAFAPGHVLSPLRARLTRTAHLEVAHIVVSGRDMTSQASLDAALGARIGDDIIAFSPRAAQARIDALPFVETASVERRLPDTIVVRLVERTPFAVWQDRGNFVLIDRAGNPVAGQGMNGKDAEAFARLPLVVGTGAARNAAALLDLLKATPEVNAHVMAAVRVGDRRWNLSLRNGTTVMLPEGEEAPAIARLAKYETTMALLDRPMAAIDLRLADRMVVRPLPTPPSDPAAAP</sequence>
<evidence type="ECO:0000256" key="5">
    <source>
        <dbReference type="ARBA" id="ARBA00022692"/>
    </source>
</evidence>
<gene>
    <name evidence="10" type="ORF">HUK83_18595</name>
</gene>
<keyword evidence="5" id="KW-0812">Transmembrane</keyword>
<dbReference type="EMBL" id="JABXXQ010000786">
    <property type="protein sequence ID" value="NVN32338.1"/>
    <property type="molecule type" value="Genomic_DNA"/>
</dbReference>
<dbReference type="InterPro" id="IPR034746">
    <property type="entry name" value="POTRA"/>
</dbReference>
<keyword evidence="2" id="KW-1003">Cell membrane</keyword>
<dbReference type="InterPro" id="IPR045335">
    <property type="entry name" value="FtsQ_C_sf"/>
</dbReference>
<dbReference type="InterPro" id="IPR013685">
    <property type="entry name" value="POTRA_FtsQ_type"/>
</dbReference>
<organism evidence="10 11">
    <name type="scientific">Endobacter medicaginis</name>
    <dbReference type="NCBI Taxonomy" id="1181271"/>
    <lineage>
        <taxon>Bacteria</taxon>
        <taxon>Pseudomonadati</taxon>
        <taxon>Pseudomonadota</taxon>
        <taxon>Alphaproteobacteria</taxon>
        <taxon>Acetobacterales</taxon>
        <taxon>Acetobacteraceae</taxon>
        <taxon>Endobacter</taxon>
    </lineage>
</organism>
<name>A0A850P079_9PROT</name>
<dbReference type="PANTHER" id="PTHR35851">
    <property type="entry name" value="CELL DIVISION PROTEIN FTSQ"/>
    <property type="match status" value="1"/>
</dbReference>
<evidence type="ECO:0000256" key="3">
    <source>
        <dbReference type="ARBA" id="ARBA00022519"/>
    </source>
</evidence>
<dbReference type="Proteomes" id="UP000565205">
    <property type="component" value="Unassembled WGS sequence"/>
</dbReference>
<evidence type="ECO:0000256" key="2">
    <source>
        <dbReference type="ARBA" id="ARBA00022475"/>
    </source>
</evidence>
<keyword evidence="4" id="KW-0132">Cell division</keyword>
<evidence type="ECO:0000259" key="9">
    <source>
        <dbReference type="PROSITE" id="PS51779"/>
    </source>
</evidence>
<keyword evidence="7" id="KW-0472">Membrane</keyword>
<evidence type="ECO:0000256" key="4">
    <source>
        <dbReference type="ARBA" id="ARBA00022618"/>
    </source>
</evidence>
<dbReference type="PANTHER" id="PTHR35851:SF1">
    <property type="entry name" value="CELL DIVISION PROTEIN FTSQ"/>
    <property type="match status" value="1"/>
</dbReference>
<dbReference type="AlphaFoldDB" id="A0A850P079"/>
<accession>A0A850P079</accession>
<protein>
    <submittedName>
        <fullName evidence="10">FtsQ-type POTRA domain-containing protein</fullName>
    </submittedName>
</protein>
<evidence type="ECO:0000313" key="11">
    <source>
        <dbReference type="Proteomes" id="UP000565205"/>
    </source>
</evidence>
<dbReference type="Pfam" id="PF08478">
    <property type="entry name" value="POTRA_1"/>
    <property type="match status" value="1"/>
</dbReference>
<evidence type="ECO:0000256" key="6">
    <source>
        <dbReference type="ARBA" id="ARBA00022989"/>
    </source>
</evidence>
<evidence type="ECO:0000256" key="7">
    <source>
        <dbReference type="ARBA" id="ARBA00023136"/>
    </source>
</evidence>
<dbReference type="InterPro" id="IPR005548">
    <property type="entry name" value="Cell_div_FtsQ/DivIB_C"/>
</dbReference>
<keyword evidence="8" id="KW-0131">Cell cycle</keyword>
<dbReference type="Pfam" id="PF03799">
    <property type="entry name" value="FtsQ_DivIB_C"/>
    <property type="match status" value="1"/>
</dbReference>
<dbReference type="RefSeq" id="WP_176627140.1">
    <property type="nucleotide sequence ID" value="NZ_JABXXQ010000786.1"/>
</dbReference>
<dbReference type="PROSITE" id="PS51779">
    <property type="entry name" value="POTRA"/>
    <property type="match status" value="1"/>
</dbReference>
<dbReference type="HAMAP" id="MF_00911">
    <property type="entry name" value="FtsQ_subfam"/>
    <property type="match status" value="1"/>
</dbReference>
<dbReference type="GO" id="GO:0090529">
    <property type="term" value="P:cell septum assembly"/>
    <property type="evidence" value="ECO:0007669"/>
    <property type="project" value="InterPro"/>
</dbReference>